<dbReference type="KEGG" id="ock:EXM22_06110"/>
<protein>
    <submittedName>
        <fullName evidence="1">Uncharacterized protein</fullName>
    </submittedName>
</protein>
<dbReference type="Proteomes" id="UP000324209">
    <property type="component" value="Chromosome"/>
</dbReference>
<dbReference type="EMBL" id="CP036150">
    <property type="protein sequence ID" value="QEN07581.1"/>
    <property type="molecule type" value="Genomic_DNA"/>
</dbReference>
<evidence type="ECO:0000313" key="1">
    <source>
        <dbReference type="EMBL" id="QEN07581.1"/>
    </source>
</evidence>
<dbReference type="Gene3D" id="1.25.40.10">
    <property type="entry name" value="Tetratricopeptide repeat domain"/>
    <property type="match status" value="1"/>
</dbReference>
<dbReference type="InterPro" id="IPR011990">
    <property type="entry name" value="TPR-like_helical_dom_sf"/>
</dbReference>
<sequence length="313" mass="36952">MSETKLEKNIDEHLEDVYRSVSARDIEKALSQLDEAYSIDFDRIELAGLLRILKFWKERWFRMADFSGLYEKGDYLLNQWDQFMNWYPTINSDACERGIQSLKYMVHSEALDCYEQLHLDDNNDLELLLGIGRCNKVLGNYERAVSILEKGVKISRENPVILAELADTYALVDEMQGAKIFFREAFYLDPDLVDLNRLESGLIIKLIEKVSKTGIDMKYIKDWIPVYGVIYGVFNIKREMRPIEYGKLKQSIFSLQNEIRQNNENGKLVPRLINRYFWLIDHYISIKEDRKTIDEVLMNIKLLNPSIYRQYIN</sequence>
<accession>A0A5C1QIZ4</accession>
<evidence type="ECO:0000313" key="2">
    <source>
        <dbReference type="Proteomes" id="UP000324209"/>
    </source>
</evidence>
<organism evidence="1 2">
    <name type="scientific">Oceanispirochaeta crateris</name>
    <dbReference type="NCBI Taxonomy" id="2518645"/>
    <lineage>
        <taxon>Bacteria</taxon>
        <taxon>Pseudomonadati</taxon>
        <taxon>Spirochaetota</taxon>
        <taxon>Spirochaetia</taxon>
        <taxon>Spirochaetales</taxon>
        <taxon>Spirochaetaceae</taxon>
        <taxon>Oceanispirochaeta</taxon>
    </lineage>
</organism>
<dbReference type="Pfam" id="PF13181">
    <property type="entry name" value="TPR_8"/>
    <property type="match status" value="1"/>
</dbReference>
<dbReference type="AlphaFoldDB" id="A0A5C1QIZ4"/>
<proteinExistence type="predicted"/>
<dbReference type="InterPro" id="IPR019734">
    <property type="entry name" value="TPR_rpt"/>
</dbReference>
<name>A0A5C1QIZ4_9SPIO</name>
<dbReference type="RefSeq" id="WP_149485661.1">
    <property type="nucleotide sequence ID" value="NZ_CP036150.1"/>
</dbReference>
<reference evidence="1 2" key="1">
    <citation type="submission" date="2019-02" db="EMBL/GenBank/DDBJ databases">
        <title>Complete Genome Sequence and Methylome Analysis of free living Spirochaetas.</title>
        <authorList>
            <person name="Fomenkov A."/>
            <person name="Dubinina G."/>
            <person name="Leshcheva N."/>
            <person name="Mikheeva N."/>
            <person name="Grabovich M."/>
            <person name="Vincze T."/>
            <person name="Roberts R.J."/>
        </authorList>
    </citation>
    <scope>NUCLEOTIDE SEQUENCE [LARGE SCALE GENOMIC DNA]</scope>
    <source>
        <strain evidence="1 2">K2</strain>
    </source>
</reference>
<dbReference type="OrthoDB" id="350674at2"/>
<dbReference type="SUPFAM" id="SSF48452">
    <property type="entry name" value="TPR-like"/>
    <property type="match status" value="1"/>
</dbReference>
<gene>
    <name evidence="1" type="ORF">EXM22_06110</name>
</gene>
<dbReference type="SMART" id="SM00028">
    <property type="entry name" value="TPR"/>
    <property type="match status" value="2"/>
</dbReference>
<keyword evidence="2" id="KW-1185">Reference proteome</keyword>